<reference evidence="2" key="1">
    <citation type="submission" date="2011-02" db="EMBL/GenBank/DDBJ databases">
        <title>The genome of the leaf-cutting ant Acromyrmex echinatior suggests key adaptations to social evolution and fungus farming.</title>
        <authorList>
            <person name="Nygaard S."/>
            <person name="Zhang G."/>
        </authorList>
    </citation>
    <scope>NUCLEOTIDE SEQUENCE</scope>
</reference>
<evidence type="ECO:0000313" key="3">
    <source>
        <dbReference type="Proteomes" id="UP000007755"/>
    </source>
</evidence>
<name>F4WXL4_ACREC</name>
<feature type="signal peptide" evidence="1">
    <location>
        <begin position="1"/>
        <end position="19"/>
    </location>
</feature>
<keyword evidence="3" id="KW-1185">Reference proteome</keyword>
<dbReference type="OrthoDB" id="7662308at2759"/>
<dbReference type="InParanoid" id="F4WXL4"/>
<dbReference type="EMBL" id="GL888425">
    <property type="protein sequence ID" value="EGI61084.1"/>
    <property type="molecule type" value="Genomic_DNA"/>
</dbReference>
<gene>
    <name evidence="2" type="ORF">G5I_10699</name>
</gene>
<sequence length="146" mass="16167">MKKAILLVIALSVATCADGRVYYLENLDGTRDNDAIYPMEQQASRDLDLAFSAGDSLENENVVPTTRKVYTLTPEKPYVGLSRDVNRPVAYYRLSGEPAARRGSFDDVILIPQGGRKLMKLNGDNKGELILELRVIANHDSAQLAR</sequence>
<proteinExistence type="predicted"/>
<dbReference type="Proteomes" id="UP000007755">
    <property type="component" value="Unassembled WGS sequence"/>
</dbReference>
<dbReference type="KEGG" id="aec:105150365"/>
<evidence type="ECO:0000313" key="2">
    <source>
        <dbReference type="EMBL" id="EGI61084.1"/>
    </source>
</evidence>
<organism evidence="3">
    <name type="scientific">Acromyrmex echinatior</name>
    <name type="common">Panamanian leafcutter ant</name>
    <name type="synonym">Acromyrmex octospinosus echinatior</name>
    <dbReference type="NCBI Taxonomy" id="103372"/>
    <lineage>
        <taxon>Eukaryota</taxon>
        <taxon>Metazoa</taxon>
        <taxon>Ecdysozoa</taxon>
        <taxon>Arthropoda</taxon>
        <taxon>Hexapoda</taxon>
        <taxon>Insecta</taxon>
        <taxon>Pterygota</taxon>
        <taxon>Neoptera</taxon>
        <taxon>Endopterygota</taxon>
        <taxon>Hymenoptera</taxon>
        <taxon>Apocrita</taxon>
        <taxon>Aculeata</taxon>
        <taxon>Formicoidea</taxon>
        <taxon>Formicidae</taxon>
        <taxon>Myrmicinae</taxon>
        <taxon>Acromyrmex</taxon>
    </lineage>
</organism>
<keyword evidence="1" id="KW-0732">Signal</keyword>
<feature type="chain" id="PRO_5003323924" evidence="1">
    <location>
        <begin position="20"/>
        <end position="146"/>
    </location>
</feature>
<accession>F4WXL4</accession>
<dbReference type="AlphaFoldDB" id="F4WXL4"/>
<protein>
    <submittedName>
        <fullName evidence="2">Uncharacterized protein</fullName>
    </submittedName>
</protein>
<evidence type="ECO:0000256" key="1">
    <source>
        <dbReference type="SAM" id="SignalP"/>
    </source>
</evidence>
<dbReference type="OMA" id="VIANHDS"/>